<gene>
    <name evidence="6" type="ORF">COW96_04740</name>
</gene>
<protein>
    <recommendedName>
        <fullName evidence="5">Radical SAM core domain-containing protein</fullName>
    </recommendedName>
</protein>
<proteinExistence type="predicted"/>
<accession>A0A2H0C2C3</accession>
<organism evidence="6 7">
    <name type="scientific">Candidatus Roizmanbacteria bacterium CG22_combo_CG10-13_8_21_14_all_33_16</name>
    <dbReference type="NCBI Taxonomy" id="1974859"/>
    <lineage>
        <taxon>Bacteria</taxon>
        <taxon>Candidatus Roizmaniibacteriota</taxon>
    </lineage>
</organism>
<dbReference type="AlphaFoldDB" id="A0A2H0C2C3"/>
<dbReference type="Gene3D" id="3.20.20.70">
    <property type="entry name" value="Aldolase class I"/>
    <property type="match status" value="1"/>
</dbReference>
<name>A0A2H0C2C3_9BACT</name>
<dbReference type="InterPro" id="IPR050377">
    <property type="entry name" value="Radical_SAM_PqqE_MftC-like"/>
</dbReference>
<dbReference type="Proteomes" id="UP000230802">
    <property type="component" value="Unassembled WGS sequence"/>
</dbReference>
<reference evidence="6 7" key="1">
    <citation type="submission" date="2017-09" db="EMBL/GenBank/DDBJ databases">
        <title>Depth-based differentiation of microbial function through sediment-hosted aquifers and enrichment of novel symbionts in the deep terrestrial subsurface.</title>
        <authorList>
            <person name="Probst A.J."/>
            <person name="Ladd B."/>
            <person name="Jarett J.K."/>
            <person name="Geller-Mcgrath D.E."/>
            <person name="Sieber C.M."/>
            <person name="Emerson J.B."/>
            <person name="Anantharaman K."/>
            <person name="Thomas B.C."/>
            <person name="Malmstrom R."/>
            <person name="Stieglmeier M."/>
            <person name="Klingl A."/>
            <person name="Woyke T."/>
            <person name="Ryan C.M."/>
            <person name="Banfield J.F."/>
        </authorList>
    </citation>
    <scope>NUCLEOTIDE SEQUENCE [LARGE SCALE GENOMIC DNA]</scope>
    <source>
        <strain evidence="6">CG22_combo_CG10-13_8_21_14_all_33_16</strain>
    </source>
</reference>
<feature type="domain" description="Radical SAM core" evidence="5">
    <location>
        <begin position="18"/>
        <end position="166"/>
    </location>
</feature>
<dbReference type="Pfam" id="PF04055">
    <property type="entry name" value="Radical_SAM"/>
    <property type="match status" value="1"/>
</dbReference>
<evidence type="ECO:0000313" key="7">
    <source>
        <dbReference type="Proteomes" id="UP000230802"/>
    </source>
</evidence>
<dbReference type="CDD" id="cd01335">
    <property type="entry name" value="Radical_SAM"/>
    <property type="match status" value="1"/>
</dbReference>
<evidence type="ECO:0000259" key="5">
    <source>
        <dbReference type="Pfam" id="PF04055"/>
    </source>
</evidence>
<comment type="caution">
    <text evidence="6">The sequence shown here is derived from an EMBL/GenBank/DDBJ whole genome shotgun (WGS) entry which is preliminary data.</text>
</comment>
<sequence length="293" mass="33630">MNRLIQKHLNQVLQHLYINPLEKCNLHCKICYTKKTNPILTKKQVIDFINKYQKTQPLKMITFCGGEVFTLKYFPALVNYLTKMGIFIQIITNGTINRLKEFNNPNSVNLIVSIDGLEKYHDQNRGEGSFKKSFLFLKNARDLGFHTEIFSIVTKENFNMIDDFEKYIEKKIGGVQITYHPRKPPTYLTAHPISNIVGLTENFNYPTQQQLTDLYKKKTVFPPNNLGCYQIALMSDERIYGCCEGTVPIGNIKDSIPKLINSLTAKLITWQNNSKDLSCLGCSQPDFVCGLKL</sequence>
<dbReference type="GO" id="GO:0003824">
    <property type="term" value="F:catalytic activity"/>
    <property type="evidence" value="ECO:0007669"/>
    <property type="project" value="InterPro"/>
</dbReference>
<keyword evidence="4" id="KW-0411">Iron-sulfur</keyword>
<dbReference type="EMBL" id="PCTD01000204">
    <property type="protein sequence ID" value="PIP64047.1"/>
    <property type="molecule type" value="Genomic_DNA"/>
</dbReference>
<evidence type="ECO:0000256" key="4">
    <source>
        <dbReference type="ARBA" id="ARBA00023014"/>
    </source>
</evidence>
<dbReference type="SFLD" id="SFLDS00029">
    <property type="entry name" value="Radical_SAM"/>
    <property type="match status" value="1"/>
</dbReference>
<keyword evidence="2" id="KW-0479">Metal-binding</keyword>
<dbReference type="InterPro" id="IPR007197">
    <property type="entry name" value="rSAM"/>
</dbReference>
<dbReference type="PANTHER" id="PTHR11228:SF7">
    <property type="entry name" value="PQQA PEPTIDE CYCLASE"/>
    <property type="match status" value="1"/>
</dbReference>
<dbReference type="GO" id="GO:0046872">
    <property type="term" value="F:metal ion binding"/>
    <property type="evidence" value="ECO:0007669"/>
    <property type="project" value="UniProtKB-KW"/>
</dbReference>
<keyword evidence="1" id="KW-0949">S-adenosyl-L-methionine</keyword>
<evidence type="ECO:0000256" key="1">
    <source>
        <dbReference type="ARBA" id="ARBA00022691"/>
    </source>
</evidence>
<dbReference type="InterPro" id="IPR013785">
    <property type="entry name" value="Aldolase_TIM"/>
</dbReference>
<evidence type="ECO:0000256" key="2">
    <source>
        <dbReference type="ARBA" id="ARBA00022723"/>
    </source>
</evidence>
<dbReference type="SUPFAM" id="SSF102114">
    <property type="entry name" value="Radical SAM enzymes"/>
    <property type="match status" value="1"/>
</dbReference>
<dbReference type="GO" id="GO:0051536">
    <property type="term" value="F:iron-sulfur cluster binding"/>
    <property type="evidence" value="ECO:0007669"/>
    <property type="project" value="UniProtKB-KW"/>
</dbReference>
<dbReference type="PANTHER" id="PTHR11228">
    <property type="entry name" value="RADICAL SAM DOMAIN PROTEIN"/>
    <property type="match status" value="1"/>
</dbReference>
<keyword evidence="3" id="KW-0408">Iron</keyword>
<dbReference type="SFLD" id="SFLDG01067">
    <property type="entry name" value="SPASM/twitch_domain_containing"/>
    <property type="match status" value="1"/>
</dbReference>
<evidence type="ECO:0000313" key="6">
    <source>
        <dbReference type="EMBL" id="PIP64047.1"/>
    </source>
</evidence>
<evidence type="ECO:0000256" key="3">
    <source>
        <dbReference type="ARBA" id="ARBA00023004"/>
    </source>
</evidence>
<dbReference type="InterPro" id="IPR058240">
    <property type="entry name" value="rSAM_sf"/>
</dbReference>